<dbReference type="InterPro" id="IPR037883">
    <property type="entry name" value="Knr4/Smi1-like_sf"/>
</dbReference>
<dbReference type="Pfam" id="PF09346">
    <property type="entry name" value="SMI1_KNR4"/>
    <property type="match status" value="1"/>
</dbReference>
<accession>A0ABQ2E8G4</accession>
<protein>
    <submittedName>
        <fullName evidence="3">Cell wall assembly protein</fullName>
    </submittedName>
</protein>
<name>A0ABQ2E8G4_9ACTN</name>
<evidence type="ECO:0000313" key="4">
    <source>
        <dbReference type="Proteomes" id="UP000660265"/>
    </source>
</evidence>
<organism evidence="3 4">
    <name type="scientific">Streptomyces camponoticapitis</name>
    <dbReference type="NCBI Taxonomy" id="1616125"/>
    <lineage>
        <taxon>Bacteria</taxon>
        <taxon>Bacillati</taxon>
        <taxon>Actinomycetota</taxon>
        <taxon>Actinomycetes</taxon>
        <taxon>Kitasatosporales</taxon>
        <taxon>Streptomycetaceae</taxon>
        <taxon>Streptomyces</taxon>
    </lineage>
</organism>
<dbReference type="InterPro" id="IPR018958">
    <property type="entry name" value="Knr4/Smi1-like_dom"/>
</dbReference>
<reference evidence="4" key="1">
    <citation type="journal article" date="2019" name="Int. J. Syst. Evol. Microbiol.">
        <title>The Global Catalogue of Microorganisms (GCM) 10K type strain sequencing project: providing services to taxonomists for standard genome sequencing and annotation.</title>
        <authorList>
            <consortium name="The Broad Institute Genomics Platform"/>
            <consortium name="The Broad Institute Genome Sequencing Center for Infectious Disease"/>
            <person name="Wu L."/>
            <person name="Ma J."/>
        </authorList>
    </citation>
    <scope>NUCLEOTIDE SEQUENCE [LARGE SCALE GENOMIC DNA]</scope>
    <source>
        <strain evidence="4">CGMCC 4.7275</strain>
    </source>
</reference>
<dbReference type="SMART" id="SM00860">
    <property type="entry name" value="SMI1_KNR4"/>
    <property type="match status" value="1"/>
</dbReference>
<feature type="domain" description="Knr4/Smi1-like" evidence="2">
    <location>
        <begin position="45"/>
        <end position="177"/>
    </location>
</feature>
<dbReference type="EMBL" id="BMMV01000008">
    <property type="protein sequence ID" value="GGJ97246.1"/>
    <property type="molecule type" value="Genomic_DNA"/>
</dbReference>
<comment type="caution">
    <text evidence="3">The sequence shown here is derived from an EMBL/GenBank/DDBJ whole genome shotgun (WGS) entry which is preliminary data.</text>
</comment>
<dbReference type="Proteomes" id="UP000660265">
    <property type="component" value="Unassembled WGS sequence"/>
</dbReference>
<evidence type="ECO:0000259" key="2">
    <source>
        <dbReference type="SMART" id="SM00860"/>
    </source>
</evidence>
<dbReference type="SUPFAM" id="SSF160631">
    <property type="entry name" value="SMI1/KNR4-like"/>
    <property type="match status" value="1"/>
</dbReference>
<feature type="region of interest" description="Disordered" evidence="1">
    <location>
        <begin position="568"/>
        <end position="594"/>
    </location>
</feature>
<dbReference type="Gene3D" id="3.40.1580.10">
    <property type="entry name" value="SMI1/KNR4-like"/>
    <property type="match status" value="1"/>
</dbReference>
<evidence type="ECO:0000313" key="3">
    <source>
        <dbReference type="EMBL" id="GGJ97246.1"/>
    </source>
</evidence>
<sequence length="655" mass="72223">MGWGPFLERWNAEWAAAPRTREEAEEDGEEGRLEEMVEAGLGFPPADEERITALERRLGATLPPSYRSFLAVSDGWRRAGSGVYLLGTSEGVHWHGDPFGFQEAYEKSLTSHSSAEAVLVAGMWSRALQLAVDSDMTDVLLDPGDVNAEGEWALYIYRGYSGEYPNRYESFGAFMREKYVEFHGDNGSDPGFVNDTTRALDASLERARLACLSGEDVDRQMETLAEAMRHARPRARKLYVQLTSMLGRNEYYRAEGRLEDPLVGQEFMPLAALEDARGGKDGDWFLRTLDEGDRAGGAALLERIRERGYVYESPGLFGEAVVAAREQARWGDTGGAWRTVEAALPDWEPYEDDHIAPIGLLADPILGPVVTPERGRRILSTPRGAGRSTGGDAGRPGRAGPSGPVKEKAPDGLAWLADPARQRHSYRFVLAEGIPPRELGERLGGEVLLPPHNQAETHPWRGIARDAPERVGLCGAKDGAESGPGWSFAFRDGTETFQPKRASPMGEKASRGGGRSVLVWCEIQGERSKTVPDTFHFSYSEDGRERYGFTARGGVTERRGEIPETLDPRLFFPEGTEGEHVGADESADEGEDRRVGERRMLTAVASAFGVSLPRFAIQHGRLHAVRTGPWTRPPGPGEQRLVFVRHRTPAPREEQ</sequence>
<proteinExistence type="predicted"/>
<feature type="region of interest" description="Disordered" evidence="1">
    <location>
        <begin position="375"/>
        <end position="410"/>
    </location>
</feature>
<keyword evidence="4" id="KW-1185">Reference proteome</keyword>
<gene>
    <name evidence="3" type="ORF">GCM10011583_31020</name>
</gene>
<evidence type="ECO:0000256" key="1">
    <source>
        <dbReference type="SAM" id="MobiDB-lite"/>
    </source>
</evidence>